<dbReference type="EMBL" id="GG657757">
    <property type="protein sequence ID" value="EFL34028.1"/>
    <property type="molecule type" value="Genomic_DNA"/>
</dbReference>
<gene>
    <name evidence="1" type="ORF">SSQG_04546</name>
</gene>
<dbReference type="HOGENOM" id="CLU_2884232_0_0_11"/>
<reference evidence="2" key="1">
    <citation type="submission" date="2009-02" db="EMBL/GenBank/DDBJ databases">
        <title>Annotation of Streptomyces viridochromogenes strain DSM 40736.</title>
        <authorList>
            <consortium name="The Broad Institute Genome Sequencing Platform"/>
            <consortium name="Broad Institute Microbial Sequencing Center"/>
            <person name="Fischbach M."/>
            <person name="Godfrey P."/>
            <person name="Ward D."/>
            <person name="Young S."/>
            <person name="Zeng Q."/>
            <person name="Koehrsen M."/>
            <person name="Alvarado L."/>
            <person name="Berlin A.M."/>
            <person name="Bochicchio J."/>
            <person name="Borenstein D."/>
            <person name="Chapman S.B."/>
            <person name="Chen Z."/>
            <person name="Engels R."/>
            <person name="Freedman E."/>
            <person name="Gellesch M."/>
            <person name="Goldberg J."/>
            <person name="Griggs A."/>
            <person name="Gujja S."/>
            <person name="Heilman E.R."/>
            <person name="Heiman D.I."/>
            <person name="Hepburn T.A."/>
            <person name="Howarth C."/>
            <person name="Jen D."/>
            <person name="Larson L."/>
            <person name="Lewis B."/>
            <person name="Mehta T."/>
            <person name="Park D."/>
            <person name="Pearson M."/>
            <person name="Richards J."/>
            <person name="Roberts A."/>
            <person name="Saif S."/>
            <person name="Shea T.D."/>
            <person name="Shenoy N."/>
            <person name="Sisk P."/>
            <person name="Stolte C."/>
            <person name="Sykes S.N."/>
            <person name="Thomson T."/>
            <person name="Walk T."/>
            <person name="White J."/>
            <person name="Yandava C."/>
            <person name="Straight P."/>
            <person name="Clardy J."/>
            <person name="Hung D."/>
            <person name="Kolter R."/>
            <person name="Mekalanos J."/>
            <person name="Walker S."/>
            <person name="Walsh C.T."/>
            <person name="Wieland-Brown L.C."/>
            <person name="Haas B."/>
            <person name="Nusbaum C."/>
            <person name="Birren B."/>
        </authorList>
    </citation>
    <scope>NUCLEOTIDE SEQUENCE [LARGE SCALE GENOMIC DNA]</scope>
    <source>
        <strain evidence="2">DSM 40736 / JCM 4977 / BCRC 1201 / Tue 494</strain>
    </source>
</reference>
<sequence>MWTSTGSPVTAGSGCERTGVPVIWLGPLQWDGRPAPVYSCKPCLDRLKARALAYFMQRRPVAV</sequence>
<protein>
    <submittedName>
        <fullName evidence="1">Predicted protein</fullName>
    </submittedName>
</protein>
<accession>D9X6W1</accession>
<organism evidence="1 2">
    <name type="scientific">Streptomyces viridochromogenes (strain DSM 40736 / JCM 4977 / BCRC 1201 / Tue 494)</name>
    <dbReference type="NCBI Taxonomy" id="591159"/>
    <lineage>
        <taxon>Bacteria</taxon>
        <taxon>Bacillati</taxon>
        <taxon>Actinomycetota</taxon>
        <taxon>Actinomycetes</taxon>
        <taxon>Kitasatosporales</taxon>
        <taxon>Streptomycetaceae</taxon>
        <taxon>Streptomyces</taxon>
    </lineage>
</organism>
<proteinExistence type="predicted"/>
<dbReference type="STRING" id="591159.SSQG_04546"/>
<evidence type="ECO:0000313" key="1">
    <source>
        <dbReference type="EMBL" id="EFL34028.1"/>
    </source>
</evidence>
<dbReference type="Proteomes" id="UP000004184">
    <property type="component" value="Unassembled WGS sequence"/>
</dbReference>
<dbReference type="AlphaFoldDB" id="D9X6W1"/>
<keyword evidence="2" id="KW-1185">Reference proteome</keyword>
<name>D9X6W1_STRVT</name>
<evidence type="ECO:0000313" key="2">
    <source>
        <dbReference type="Proteomes" id="UP000004184"/>
    </source>
</evidence>